<accession>A0ABD5VA28</accession>
<protein>
    <submittedName>
        <fullName evidence="1">DUF6517 family protein</fullName>
    </submittedName>
</protein>
<name>A0ABD5VA28_9EURY</name>
<gene>
    <name evidence="1" type="ORF">ACFQGH_11190</name>
</gene>
<dbReference type="AlphaFoldDB" id="A0ABD5VA28"/>
<dbReference type="InterPro" id="IPR045396">
    <property type="entry name" value="DUF6517"/>
</dbReference>
<keyword evidence="2" id="KW-1185">Reference proteome</keyword>
<dbReference type="RefSeq" id="WP_340604286.1">
    <property type="nucleotide sequence ID" value="NZ_JBBMXV010000003.1"/>
</dbReference>
<organism evidence="1 2">
    <name type="scientific">Halalkalicoccus tibetensis</name>
    <dbReference type="NCBI Taxonomy" id="175632"/>
    <lineage>
        <taxon>Archaea</taxon>
        <taxon>Methanobacteriati</taxon>
        <taxon>Methanobacteriota</taxon>
        <taxon>Stenosarchaea group</taxon>
        <taxon>Halobacteria</taxon>
        <taxon>Halobacteriales</taxon>
        <taxon>Halococcaceae</taxon>
        <taxon>Halalkalicoccus</taxon>
    </lineage>
</organism>
<sequence length="227" mass="25255">MKRRQLLQSLVPISACSAGCANIAIESDSENEPDEREELMSVESTAVSIESAIVEQADYELERDTTFKLTQTITVGDESYLIQAVNDLTEYKRTAELPQTGSQEIVRLTAVSTPEVEAFSQEIDFIDQVTAEALGNGLQSTYKDVEVDDEPSDTHLITTFGHETMVAKHEGTAKVEGHSIEIYVHIAETFTESDYITLFGIYPQILVDKEQGRVLEMMQGIQMEEPP</sequence>
<dbReference type="Proteomes" id="UP001596312">
    <property type="component" value="Unassembled WGS sequence"/>
</dbReference>
<dbReference type="EMBL" id="JBHSXQ010000003">
    <property type="protein sequence ID" value="MFC6905759.1"/>
    <property type="molecule type" value="Genomic_DNA"/>
</dbReference>
<proteinExistence type="predicted"/>
<dbReference type="Pfam" id="PF20127">
    <property type="entry name" value="DUF6517"/>
    <property type="match status" value="1"/>
</dbReference>
<reference evidence="1 2" key="1">
    <citation type="journal article" date="2019" name="Int. J. Syst. Evol. Microbiol.">
        <title>The Global Catalogue of Microorganisms (GCM) 10K type strain sequencing project: providing services to taxonomists for standard genome sequencing and annotation.</title>
        <authorList>
            <consortium name="The Broad Institute Genomics Platform"/>
            <consortium name="The Broad Institute Genome Sequencing Center for Infectious Disease"/>
            <person name="Wu L."/>
            <person name="Ma J."/>
        </authorList>
    </citation>
    <scope>NUCLEOTIDE SEQUENCE [LARGE SCALE GENOMIC DNA]</scope>
    <source>
        <strain evidence="1 2">CGMCC 1.3240</strain>
    </source>
</reference>
<evidence type="ECO:0000313" key="2">
    <source>
        <dbReference type="Proteomes" id="UP001596312"/>
    </source>
</evidence>
<comment type="caution">
    <text evidence="1">The sequence shown here is derived from an EMBL/GenBank/DDBJ whole genome shotgun (WGS) entry which is preliminary data.</text>
</comment>
<evidence type="ECO:0000313" key="1">
    <source>
        <dbReference type="EMBL" id="MFC6905759.1"/>
    </source>
</evidence>